<feature type="non-terminal residue" evidence="2">
    <location>
        <position position="237"/>
    </location>
</feature>
<feature type="compositionally biased region" description="Polar residues" evidence="1">
    <location>
        <begin position="79"/>
        <end position="101"/>
    </location>
</feature>
<accession>A0A699JFG4</accession>
<feature type="region of interest" description="Disordered" evidence="1">
    <location>
        <begin position="124"/>
        <end position="185"/>
    </location>
</feature>
<feature type="compositionally biased region" description="Polar residues" evidence="1">
    <location>
        <begin position="137"/>
        <end position="152"/>
    </location>
</feature>
<reference evidence="2" key="1">
    <citation type="journal article" date="2019" name="Sci. Rep.">
        <title>Draft genome of Tanacetum cinerariifolium, the natural source of mosquito coil.</title>
        <authorList>
            <person name="Yamashiro T."/>
            <person name="Shiraishi A."/>
            <person name="Satake H."/>
            <person name="Nakayama K."/>
        </authorList>
    </citation>
    <scope>NUCLEOTIDE SEQUENCE</scope>
</reference>
<evidence type="ECO:0000313" key="2">
    <source>
        <dbReference type="EMBL" id="GFA34316.1"/>
    </source>
</evidence>
<feature type="compositionally biased region" description="Basic and acidic residues" evidence="1">
    <location>
        <begin position="154"/>
        <end position="166"/>
    </location>
</feature>
<feature type="region of interest" description="Disordered" evidence="1">
    <location>
        <begin position="79"/>
        <end position="103"/>
    </location>
</feature>
<sequence>PPKKRKKSNDEIASQSASSGKLPRKGKSVSCGKCGNVGHNREGCRGQGDGSSQVGVRKVSGQAVGATNVSGQAASVRNVSGQAAGATNVSGQAAGATNVSGQAAGARRSLVKLLVQGRSLVQPLMQKRPQVNPVQHKAQQNKDQGKMSSSSMEILKETTEEVESSKKNKGKQPKTRKKRSPVWNDLEQQMLKKGELPEDVKSMCLHCDELYLCHTRKYGITKLKNHPGRCTPYLEKK</sequence>
<feature type="region of interest" description="Disordered" evidence="1">
    <location>
        <begin position="1"/>
        <end position="55"/>
    </location>
</feature>
<feature type="compositionally biased region" description="Basic residues" evidence="1">
    <location>
        <begin position="167"/>
        <end position="180"/>
    </location>
</feature>
<protein>
    <submittedName>
        <fullName evidence="2">Transposase, mutator type</fullName>
    </submittedName>
</protein>
<gene>
    <name evidence="2" type="ORF">Tci_606288</name>
</gene>
<feature type="non-terminal residue" evidence="2">
    <location>
        <position position="1"/>
    </location>
</feature>
<dbReference type="AlphaFoldDB" id="A0A699JFG4"/>
<name>A0A699JFG4_TANCI</name>
<organism evidence="2">
    <name type="scientific">Tanacetum cinerariifolium</name>
    <name type="common">Dalmatian daisy</name>
    <name type="synonym">Chrysanthemum cinerariifolium</name>
    <dbReference type="NCBI Taxonomy" id="118510"/>
    <lineage>
        <taxon>Eukaryota</taxon>
        <taxon>Viridiplantae</taxon>
        <taxon>Streptophyta</taxon>
        <taxon>Embryophyta</taxon>
        <taxon>Tracheophyta</taxon>
        <taxon>Spermatophyta</taxon>
        <taxon>Magnoliopsida</taxon>
        <taxon>eudicotyledons</taxon>
        <taxon>Gunneridae</taxon>
        <taxon>Pentapetalae</taxon>
        <taxon>asterids</taxon>
        <taxon>campanulids</taxon>
        <taxon>Asterales</taxon>
        <taxon>Asteraceae</taxon>
        <taxon>Asteroideae</taxon>
        <taxon>Anthemideae</taxon>
        <taxon>Anthemidinae</taxon>
        <taxon>Tanacetum</taxon>
    </lineage>
</organism>
<proteinExistence type="predicted"/>
<evidence type="ECO:0000256" key="1">
    <source>
        <dbReference type="SAM" id="MobiDB-lite"/>
    </source>
</evidence>
<comment type="caution">
    <text evidence="2">The sequence shown here is derived from an EMBL/GenBank/DDBJ whole genome shotgun (WGS) entry which is preliminary data.</text>
</comment>
<dbReference type="EMBL" id="BKCJ010407806">
    <property type="protein sequence ID" value="GFA34316.1"/>
    <property type="molecule type" value="Genomic_DNA"/>
</dbReference>